<evidence type="ECO:0000256" key="4">
    <source>
        <dbReference type="ARBA" id="ARBA00022801"/>
    </source>
</evidence>
<dbReference type="AlphaFoldDB" id="A0A9X3PAI4"/>
<dbReference type="InterPro" id="IPR013529">
    <property type="entry name" value="Glyco_hydro_42_N"/>
</dbReference>
<keyword evidence="9" id="KW-0479">Metal-binding</keyword>
<protein>
    <recommendedName>
        <fullName evidence="3 6">Beta-galactosidase</fullName>
        <shortName evidence="6">Beta-gal</shortName>
        <ecNumber evidence="3 6">3.2.1.23</ecNumber>
    </recommendedName>
</protein>
<dbReference type="CDD" id="cd03143">
    <property type="entry name" value="A4_beta-galactosidase_middle_domain"/>
    <property type="match status" value="1"/>
</dbReference>
<dbReference type="PANTHER" id="PTHR36447:SF1">
    <property type="entry name" value="BETA-GALACTOSIDASE GANA"/>
    <property type="match status" value="1"/>
</dbReference>
<comment type="catalytic activity">
    <reaction evidence="1 6">
        <text>Hydrolysis of terminal non-reducing beta-D-galactose residues in beta-D-galactosides.</text>
        <dbReference type="EC" id="3.2.1.23"/>
    </reaction>
</comment>
<evidence type="ECO:0000256" key="7">
    <source>
        <dbReference type="PIRSR" id="PIRSR001084-1"/>
    </source>
</evidence>
<feature type="binding site" evidence="8">
    <location>
        <position position="174"/>
    </location>
    <ligand>
        <name>substrate</name>
    </ligand>
</feature>
<feature type="binding site" evidence="9">
    <location>
        <position position="185"/>
    </location>
    <ligand>
        <name>Zn(2+)</name>
        <dbReference type="ChEBI" id="CHEBI:29105"/>
    </ligand>
</feature>
<name>A0A9X3PAI4_9ACTN</name>
<dbReference type="InterPro" id="IPR013738">
    <property type="entry name" value="Beta_galactosidase_Trimer"/>
</dbReference>
<dbReference type="Pfam" id="PF08533">
    <property type="entry name" value="Glyco_hydro_42C"/>
    <property type="match status" value="1"/>
</dbReference>
<feature type="active site" description="Proton donor" evidence="7">
    <location>
        <position position="175"/>
    </location>
</feature>
<dbReference type="Gene3D" id="3.20.20.80">
    <property type="entry name" value="Glycosidases"/>
    <property type="match status" value="1"/>
</dbReference>
<dbReference type="Proteomes" id="UP001146067">
    <property type="component" value="Unassembled WGS sequence"/>
</dbReference>
<dbReference type="PIRSF" id="PIRSF001084">
    <property type="entry name" value="B-galactosidase"/>
    <property type="match status" value="1"/>
</dbReference>
<keyword evidence="9" id="KW-0862">Zinc</keyword>
<dbReference type="SUPFAM" id="SSF52317">
    <property type="entry name" value="Class I glutamine amidotransferase-like"/>
    <property type="match status" value="1"/>
</dbReference>
<reference evidence="14" key="1">
    <citation type="submission" date="2022-12" db="EMBL/GenBank/DDBJ databases">
        <title>Gycomyces niveus sp.nov.,a novel actinomycete isolated from soil in Shouguan.</title>
        <authorList>
            <person name="Yang X."/>
        </authorList>
    </citation>
    <scope>NUCLEOTIDE SEQUENCE</scope>
    <source>
        <strain evidence="14">NEAU-A15</strain>
    </source>
</reference>
<dbReference type="Gene3D" id="3.40.50.880">
    <property type="match status" value="1"/>
</dbReference>
<feature type="active site" description="Nucleophile" evidence="7">
    <location>
        <position position="333"/>
    </location>
</feature>
<dbReference type="InterPro" id="IPR003476">
    <property type="entry name" value="Glyco_hydro_42"/>
</dbReference>
<feature type="domain" description="Beta-galactosidase trimerisation" evidence="12">
    <location>
        <begin position="422"/>
        <end position="623"/>
    </location>
</feature>
<evidence type="ECO:0000259" key="11">
    <source>
        <dbReference type="Pfam" id="PF02449"/>
    </source>
</evidence>
<sequence>MTAGPWYSGEPGSAVRVSVPDPSPRPPVRVADGLAFGGDYNPEQWPREVWDEDVELMREAGVNLVSLGIFAWGTIETADGVRDWSWLDDIVDLLHQGGIGIDLATPTAAPPSWLLAAHPEIAPVLADGFREPPGGRLAWCAASPVFRRYALRHVEALAERYGRHPAVRLWHIGNEFGGGNARCYCDLSAEAFRDWLRERHGGLDAVNAAWGTQQWGHRFGAWEEILPPRGRHGAPNPGLYLDYERFSSDALLSQYLAEKAVVERHSDAPVTTNLMVGAGAQVVDYATWAPHTAIAANDHYTLVDDPLREQDLAFAADRMRGLFPDRRPWLLMESSTGSPSWQRRNRAKDPGEIVRHSLGHVARGSDGAMFFQWRASRSGAEQFHSAMLPHSGTRSRVWREVLELGRHLKTLKEVQGTRVERARAAIVADDPAGWALQHGLKPHRELSYGRELREWHRALWERNLLCDVVPPSADFDGYDLVIVPTLLTVAEPVAARLRAVPERGGTLLVTYLSGVCDADSQVIPGGFPGAFRDVLGAWTDECYPLQAHETVALDDGGAVAEWTERVHLDGAESVVGYTSGTLAGGPAVTRRAVGDGAAWYVSAHLPSDSIDRIADRLTAETGLAPAAEADPGVEAVRRVGDGRSFLFLLNHTDADRNATAEGLDLLTGESLGPIVSIPANGVRVLRETPA</sequence>
<dbReference type="GO" id="GO:0004565">
    <property type="term" value="F:beta-galactosidase activity"/>
    <property type="evidence" value="ECO:0007669"/>
    <property type="project" value="UniProtKB-EC"/>
</dbReference>
<feature type="binding site" evidence="9">
    <location>
        <position position="140"/>
    </location>
    <ligand>
        <name>Zn(2+)</name>
        <dbReference type="ChEBI" id="CHEBI:29105"/>
    </ligand>
</feature>
<evidence type="ECO:0000256" key="5">
    <source>
        <dbReference type="ARBA" id="ARBA00023295"/>
    </source>
</evidence>
<evidence type="ECO:0000259" key="13">
    <source>
        <dbReference type="Pfam" id="PF08533"/>
    </source>
</evidence>
<dbReference type="InterPro" id="IPR029062">
    <property type="entry name" value="Class_I_gatase-like"/>
</dbReference>
<dbReference type="EMBL" id="JAPZVP010000014">
    <property type="protein sequence ID" value="MDA1361432.1"/>
    <property type="molecule type" value="Genomic_DNA"/>
</dbReference>
<dbReference type="Gene3D" id="2.60.40.1180">
    <property type="entry name" value="Golgi alpha-mannosidase II"/>
    <property type="match status" value="1"/>
</dbReference>
<keyword evidence="4 6" id="KW-0378">Hydrolase</keyword>
<comment type="similarity">
    <text evidence="2 6">Belongs to the glycosyl hydrolase 42 family.</text>
</comment>
<dbReference type="Pfam" id="PF08532">
    <property type="entry name" value="Glyco_hydro_42M"/>
    <property type="match status" value="1"/>
</dbReference>
<dbReference type="GO" id="GO:0009341">
    <property type="term" value="C:beta-galactosidase complex"/>
    <property type="evidence" value="ECO:0007669"/>
    <property type="project" value="InterPro"/>
</dbReference>
<dbReference type="PANTHER" id="PTHR36447">
    <property type="entry name" value="BETA-GALACTOSIDASE GANA"/>
    <property type="match status" value="1"/>
</dbReference>
<comment type="caution">
    <text evidence="14">The sequence shown here is derived from an EMBL/GenBank/DDBJ whole genome shotgun (WGS) entry which is preliminary data.</text>
</comment>
<evidence type="ECO:0000313" key="14">
    <source>
        <dbReference type="EMBL" id="MDA1361432.1"/>
    </source>
</evidence>
<dbReference type="Pfam" id="PF02449">
    <property type="entry name" value="Glyco_hydro_42"/>
    <property type="match status" value="1"/>
</dbReference>
<feature type="domain" description="Glycoside hydrolase family 42 N-terminal" evidence="11">
    <location>
        <begin position="39"/>
        <end position="410"/>
    </location>
</feature>
<dbReference type="SUPFAM" id="SSF51445">
    <property type="entry name" value="(Trans)glycosidases"/>
    <property type="match status" value="1"/>
</dbReference>
<evidence type="ECO:0000256" key="3">
    <source>
        <dbReference type="ARBA" id="ARBA00012756"/>
    </source>
</evidence>
<dbReference type="RefSeq" id="WP_270111435.1">
    <property type="nucleotide sequence ID" value="NZ_JAPZVP010000014.1"/>
</dbReference>
<dbReference type="InterPro" id="IPR013780">
    <property type="entry name" value="Glyco_hydro_b"/>
</dbReference>
<organism evidence="14 15">
    <name type="scientific">Glycomyces luteolus</name>
    <dbReference type="NCBI Taxonomy" id="2670330"/>
    <lineage>
        <taxon>Bacteria</taxon>
        <taxon>Bacillati</taxon>
        <taxon>Actinomycetota</taxon>
        <taxon>Actinomycetes</taxon>
        <taxon>Glycomycetales</taxon>
        <taxon>Glycomycetaceae</taxon>
        <taxon>Glycomyces</taxon>
    </lineage>
</organism>
<keyword evidence="5 6" id="KW-0326">Glycosidase</keyword>
<evidence type="ECO:0000256" key="1">
    <source>
        <dbReference type="ARBA" id="ARBA00001412"/>
    </source>
</evidence>
<evidence type="ECO:0000256" key="10">
    <source>
        <dbReference type="SAM" id="MobiDB-lite"/>
    </source>
</evidence>
<evidence type="ECO:0000313" key="15">
    <source>
        <dbReference type="Proteomes" id="UP001146067"/>
    </source>
</evidence>
<evidence type="ECO:0000256" key="8">
    <source>
        <dbReference type="PIRSR" id="PIRSR001084-2"/>
    </source>
</evidence>
<dbReference type="InterPro" id="IPR013739">
    <property type="entry name" value="Beta_galactosidase_C"/>
</dbReference>
<accession>A0A9X3PAI4</accession>
<dbReference type="GO" id="GO:0006012">
    <property type="term" value="P:galactose metabolic process"/>
    <property type="evidence" value="ECO:0007669"/>
    <property type="project" value="InterPro"/>
</dbReference>
<feature type="domain" description="Beta-galactosidase C-terminal" evidence="13">
    <location>
        <begin position="632"/>
        <end position="687"/>
    </location>
</feature>
<evidence type="ECO:0000256" key="2">
    <source>
        <dbReference type="ARBA" id="ARBA00005940"/>
    </source>
</evidence>
<feature type="region of interest" description="Disordered" evidence="10">
    <location>
        <begin position="1"/>
        <end position="24"/>
    </location>
</feature>
<evidence type="ECO:0000256" key="9">
    <source>
        <dbReference type="PIRSR" id="PIRSR001084-3"/>
    </source>
</evidence>
<proteinExistence type="inferred from homology"/>
<feature type="binding site" evidence="8">
    <location>
        <position position="136"/>
    </location>
    <ligand>
        <name>substrate</name>
    </ligand>
</feature>
<dbReference type="EC" id="3.2.1.23" evidence="3 6"/>
<feature type="binding site" evidence="9">
    <location>
        <position position="183"/>
    </location>
    <ligand>
        <name>Zn(2+)</name>
        <dbReference type="ChEBI" id="CHEBI:29105"/>
    </ligand>
</feature>
<feature type="binding site" evidence="8">
    <location>
        <position position="341"/>
    </location>
    <ligand>
        <name>substrate</name>
    </ligand>
</feature>
<evidence type="ECO:0000256" key="6">
    <source>
        <dbReference type="PIRNR" id="PIRNR001084"/>
    </source>
</evidence>
<gene>
    <name evidence="14" type="ORF">O1R50_17525</name>
</gene>
<dbReference type="InterPro" id="IPR017853">
    <property type="entry name" value="GH"/>
</dbReference>
<keyword evidence="15" id="KW-1185">Reference proteome</keyword>
<dbReference type="GO" id="GO:0046872">
    <property type="term" value="F:metal ion binding"/>
    <property type="evidence" value="ECO:0007669"/>
    <property type="project" value="UniProtKB-KW"/>
</dbReference>
<evidence type="ECO:0000259" key="12">
    <source>
        <dbReference type="Pfam" id="PF08532"/>
    </source>
</evidence>